<sequence>MNSFQVVDVNVYKKWRQEMRMKKSNRRKFCCSIGAVLLVVSNNLLSDVVANRAALENAIPWIESQQNADGSWGANDNIHYLITTNVVEALKKSGEYNVAYYAGIAWLENHQASNVDFVSRKITSLNDRGNNLVDDLNYLQIAKQEPAQDGWGISENYKSSALDTVLVLNALSVSGSNVSGQTGAINFLSTNQLADGGWSLVNASVSDPWISAYVHTILASLNSSNALVTTMLTNSTSFILATPDTSSSLVLAQTALALFKSQELSVRVDQIITVLLSRQSVAGDWSDVYTTSVVTRMLSAVLGMDANNLQQSAGITDQSLRSIINAQLGNNAFDNIVQGELLDITSLDLRSSDVLSLVGLSGATNLTVVQVNASTDTSSLVGVTIIVDSDSDGIVEATDNCPLISNPAQANLDGDAFGDVCDSDIDGDGFTVAQGDWNDFDNTLYPGAPEICGDGIDQDGDGSDMVCGDVNGDGQIALADILLSQQHLLGNLTLDAESIARGDLYPANAPDGQITISDILLLQQLVLGVQ</sequence>
<dbReference type="Gene3D" id="1.10.1330.10">
    <property type="entry name" value="Dockerin domain"/>
    <property type="match status" value="1"/>
</dbReference>
<dbReference type="PROSITE" id="PS51766">
    <property type="entry name" value="DOCKERIN"/>
    <property type="match status" value="1"/>
</dbReference>
<protein>
    <recommendedName>
        <fullName evidence="1">Dockerin domain-containing protein</fullName>
    </recommendedName>
</protein>
<dbReference type="Pfam" id="PF00404">
    <property type="entry name" value="Dockerin_1"/>
    <property type="match status" value="1"/>
</dbReference>
<reference evidence="2" key="1">
    <citation type="submission" date="2018-06" db="EMBL/GenBank/DDBJ databases">
        <authorList>
            <person name="Zhirakovskaya E."/>
        </authorList>
    </citation>
    <scope>NUCLEOTIDE SEQUENCE</scope>
</reference>
<dbReference type="InterPro" id="IPR016134">
    <property type="entry name" value="Dockerin_dom"/>
</dbReference>
<name>A0A3B0X0V1_9ZZZZ</name>
<dbReference type="InterPro" id="IPR002105">
    <property type="entry name" value="Dockerin_1_rpt"/>
</dbReference>
<evidence type="ECO:0000259" key="1">
    <source>
        <dbReference type="PROSITE" id="PS51766"/>
    </source>
</evidence>
<accession>A0A3B0X0V1</accession>
<dbReference type="SUPFAM" id="SSF103647">
    <property type="entry name" value="TSP type-3 repeat"/>
    <property type="match status" value="1"/>
</dbReference>
<dbReference type="EMBL" id="UOFH01000006">
    <property type="protein sequence ID" value="VAW58320.1"/>
    <property type="molecule type" value="Genomic_DNA"/>
</dbReference>
<dbReference type="GO" id="GO:0005509">
    <property type="term" value="F:calcium ion binding"/>
    <property type="evidence" value="ECO:0007669"/>
    <property type="project" value="InterPro"/>
</dbReference>
<dbReference type="SUPFAM" id="SSF63446">
    <property type="entry name" value="Type I dockerin domain"/>
    <property type="match status" value="1"/>
</dbReference>
<dbReference type="GO" id="GO:0000272">
    <property type="term" value="P:polysaccharide catabolic process"/>
    <property type="evidence" value="ECO:0007669"/>
    <property type="project" value="InterPro"/>
</dbReference>
<proteinExistence type="predicted"/>
<evidence type="ECO:0000313" key="2">
    <source>
        <dbReference type="EMBL" id="VAW58320.1"/>
    </source>
</evidence>
<dbReference type="AlphaFoldDB" id="A0A3B0X0V1"/>
<dbReference type="Gene3D" id="3.80.10.10">
    <property type="entry name" value="Ribonuclease Inhibitor"/>
    <property type="match status" value="1"/>
</dbReference>
<dbReference type="Pfam" id="PF11617">
    <property type="entry name" value="Cu-binding_MopE"/>
    <property type="match status" value="1"/>
</dbReference>
<dbReference type="CDD" id="cd14256">
    <property type="entry name" value="Dockerin_I"/>
    <property type="match status" value="1"/>
</dbReference>
<organism evidence="2">
    <name type="scientific">hydrothermal vent metagenome</name>
    <dbReference type="NCBI Taxonomy" id="652676"/>
    <lineage>
        <taxon>unclassified sequences</taxon>
        <taxon>metagenomes</taxon>
        <taxon>ecological metagenomes</taxon>
    </lineage>
</organism>
<gene>
    <name evidence="2" type="ORF">MNBD_GAMMA08-2655</name>
</gene>
<dbReference type="InterPro" id="IPR021655">
    <property type="entry name" value="Put_metal-bd"/>
</dbReference>
<dbReference type="InterPro" id="IPR032675">
    <property type="entry name" value="LRR_dom_sf"/>
</dbReference>
<dbReference type="GO" id="GO:0004553">
    <property type="term" value="F:hydrolase activity, hydrolyzing O-glycosyl compounds"/>
    <property type="evidence" value="ECO:0007669"/>
    <property type="project" value="InterPro"/>
</dbReference>
<dbReference type="InterPro" id="IPR008930">
    <property type="entry name" value="Terpenoid_cyclase/PrenylTrfase"/>
</dbReference>
<dbReference type="InterPro" id="IPR028974">
    <property type="entry name" value="TSP_type-3_rpt"/>
</dbReference>
<dbReference type="SUPFAM" id="SSF48239">
    <property type="entry name" value="Terpenoid cyclases/Protein prenyltransferases"/>
    <property type="match status" value="2"/>
</dbReference>
<dbReference type="Gene3D" id="1.50.10.20">
    <property type="match status" value="2"/>
</dbReference>
<dbReference type="InterPro" id="IPR036439">
    <property type="entry name" value="Dockerin_dom_sf"/>
</dbReference>
<feature type="domain" description="Dockerin" evidence="1">
    <location>
        <begin position="463"/>
        <end position="530"/>
    </location>
</feature>